<dbReference type="AlphaFoldDB" id="A0A2A7A317"/>
<dbReference type="InterPro" id="IPR023885">
    <property type="entry name" value="4Fe4S-binding_SPASM_dom"/>
</dbReference>
<evidence type="ECO:0000256" key="2">
    <source>
        <dbReference type="ARBA" id="ARBA00022485"/>
    </source>
</evidence>
<keyword evidence="2" id="KW-0411">Iron-sulfur</keyword>
<sequence>MLGILKEYCLTSHKELQCSLVTNGSLLTEEIVSGLLNYNCKFVQITLDGPEYIHNCRRVAKDGSGTFQKVLHGITIMEEFCSQIHTYIRINVDKNNVDSIPMLLDTLKDLGISHSQVDFGITRDSTSACSSYKSNCLPEEYLPDILNELWKYSEANMFSKYPQPMRKWTYCGLFDEYSFTFSPLGELYKCWEMVGDNKHKMGYIKDDGTLTDVTFAYYDWLSIDPLKEPDCSDCKYLPICGGGCRMLSYRQTGTYHAAGCEKVKGVIEKQIEVYVRRQVQFQNN</sequence>
<dbReference type="InterPro" id="IPR013785">
    <property type="entry name" value="Aldolase_TIM"/>
</dbReference>
<reference evidence="3 4" key="1">
    <citation type="journal article" date="2017" name="Front. Microbiol.">
        <title>New Insights into the Diversity of the Genus Faecalibacterium.</title>
        <authorList>
            <person name="Benevides L."/>
            <person name="Burman S."/>
            <person name="Martin R."/>
            <person name="Robert V."/>
            <person name="Thomas M."/>
            <person name="Miquel S."/>
            <person name="Chain F."/>
            <person name="Sokol H."/>
            <person name="Bermudez-Humaran L.G."/>
            <person name="Morrison M."/>
            <person name="Langella P."/>
            <person name="Azevedo V.A."/>
            <person name="Chatel J.M."/>
            <person name="Soares S."/>
        </authorList>
    </citation>
    <scope>NUCLEOTIDE SEQUENCE [LARGE SCALE GENOMIC DNA]</scope>
    <source>
        <strain evidence="3 4">CNCM I 4546</strain>
    </source>
</reference>
<name>A0A2A7A317_9FIRM</name>
<dbReference type="EMBL" id="NMTV01000020">
    <property type="protein sequence ID" value="PDX73462.1"/>
    <property type="molecule type" value="Genomic_DNA"/>
</dbReference>
<organism evidence="3 4">
    <name type="scientific">Faecalibacterium prausnitzii</name>
    <dbReference type="NCBI Taxonomy" id="853"/>
    <lineage>
        <taxon>Bacteria</taxon>
        <taxon>Bacillati</taxon>
        <taxon>Bacillota</taxon>
        <taxon>Clostridia</taxon>
        <taxon>Eubacteriales</taxon>
        <taxon>Oscillospiraceae</taxon>
        <taxon>Faecalibacterium</taxon>
    </lineage>
</organism>
<dbReference type="PANTHER" id="PTHR43787:SF3">
    <property type="entry name" value="ARYLSULFATASE REGULATORY PROTEIN"/>
    <property type="match status" value="1"/>
</dbReference>
<evidence type="ECO:0000313" key="4">
    <source>
        <dbReference type="Proteomes" id="UP000219901"/>
    </source>
</evidence>
<gene>
    <name evidence="3" type="ORF">CGS55_02865</name>
</gene>
<dbReference type="SUPFAM" id="SSF102114">
    <property type="entry name" value="Radical SAM enzymes"/>
    <property type="match status" value="1"/>
</dbReference>
<dbReference type="Proteomes" id="UP000219901">
    <property type="component" value="Unassembled WGS sequence"/>
</dbReference>
<evidence type="ECO:0000313" key="3">
    <source>
        <dbReference type="EMBL" id="PDX73462.1"/>
    </source>
</evidence>
<dbReference type="InterPro" id="IPR058240">
    <property type="entry name" value="rSAM_sf"/>
</dbReference>
<keyword evidence="2" id="KW-0479">Metal-binding</keyword>
<dbReference type="PANTHER" id="PTHR43787">
    <property type="entry name" value="FEMO COFACTOR BIOSYNTHESIS PROTEIN NIFB-RELATED"/>
    <property type="match status" value="1"/>
</dbReference>
<keyword evidence="2" id="KW-0408">Iron</keyword>
<proteinExistence type="predicted"/>
<keyword evidence="2" id="KW-0004">4Fe-4S</keyword>
<comment type="cofactor">
    <cofactor evidence="1">
        <name>[4Fe-4S] cluster</name>
        <dbReference type="ChEBI" id="CHEBI:49883"/>
    </cofactor>
</comment>
<dbReference type="GO" id="GO:0051539">
    <property type="term" value="F:4 iron, 4 sulfur cluster binding"/>
    <property type="evidence" value="ECO:0007669"/>
    <property type="project" value="UniProtKB-KW"/>
</dbReference>
<dbReference type="Gene3D" id="3.20.20.70">
    <property type="entry name" value="Aldolase class I"/>
    <property type="match status" value="1"/>
</dbReference>
<dbReference type="NCBIfam" id="TIGR04085">
    <property type="entry name" value="rSAM_more_4Fe4S"/>
    <property type="match status" value="1"/>
</dbReference>
<evidence type="ECO:0000256" key="1">
    <source>
        <dbReference type="ARBA" id="ARBA00001966"/>
    </source>
</evidence>
<protein>
    <submittedName>
        <fullName evidence="3">Radical SAM/SPASM domain-containing protein</fullName>
    </submittedName>
</protein>
<comment type="caution">
    <text evidence="3">The sequence shown here is derived from an EMBL/GenBank/DDBJ whole genome shotgun (WGS) entry which is preliminary data.</text>
</comment>
<accession>A0A2A7A317</accession>